<dbReference type="Pfam" id="PF00856">
    <property type="entry name" value="SET"/>
    <property type="match status" value="1"/>
</dbReference>
<dbReference type="SUPFAM" id="SSF82199">
    <property type="entry name" value="SET domain"/>
    <property type="match status" value="1"/>
</dbReference>
<dbReference type="GO" id="GO:0009055">
    <property type="term" value="F:electron transfer activity"/>
    <property type="evidence" value="ECO:0007669"/>
    <property type="project" value="InterPro"/>
</dbReference>
<dbReference type="Gene3D" id="1.10.220.160">
    <property type="match status" value="1"/>
</dbReference>
<dbReference type="GO" id="GO:0008170">
    <property type="term" value="F:N-methyltransferase activity"/>
    <property type="evidence" value="ECO:0007669"/>
    <property type="project" value="UniProtKB-ARBA"/>
</dbReference>
<evidence type="ECO:0000259" key="8">
    <source>
        <dbReference type="PROSITE" id="PS50865"/>
    </source>
</evidence>
<dbReference type="CDD" id="cd20071">
    <property type="entry name" value="SET_SMYD"/>
    <property type="match status" value="1"/>
</dbReference>
<evidence type="ECO:0000256" key="2">
    <source>
        <dbReference type="ARBA" id="ARBA00022771"/>
    </source>
</evidence>
<dbReference type="InterPro" id="IPR002893">
    <property type="entry name" value="Znf_MYND"/>
</dbReference>
<sequence length="554" mass="61775">MSTEGKCAVCLVEAAQQCAGCKAVFYCGREHQKQHWGRHRFECRPIKVAEDPVQGRYLVATKNISQGDLIFTDSPLLIGPKMVSSPICLGCHQPASVDCPCPGCGWPLCGPECANAPQHQAECKLMKDKGFRADIKDGSKPLSEYACIVPLRYSLLPEEKIKKVKSLQSHLETRRVTPLYTVLRNNVVGFLAMRLQVEVTEDDILGVCGVMDTNAYEIRRNGGVKLRGLYPLASLMNHDCVPNTRHVFDRDDKMLVFATVDISKGSPVTSTYTHALWSTHQRRAHLRATKCFECRCVRCSDPAELGTYLGAILCSKCAGKGKVLSTAPLDDAAPWQCNNCQAQMTAKQIVWGNQALQKELEQVDKNGPQQLEAFLERYKAILHPTNGHALQAKLALTQIYGNVPGFLLKDLNDDQVERKLSLTHDLLDAVSVLEPGSSRTRAQLQLELQAAMVLQAKLDMESERITRERAEEILGDAVELLKEASEVLKTEPDMEGKLQEKLMILMQQLELDETANERNADSAVDEELALEDMIENLQTEPLIVKPRKPMRRNM</sequence>
<dbReference type="PROSITE" id="PS51007">
    <property type="entry name" value="CYTC"/>
    <property type="match status" value="1"/>
</dbReference>
<keyword evidence="2 5" id="KW-0863">Zinc-finger</keyword>
<comment type="caution">
    <text evidence="10">The sequence shown here is derived from an EMBL/GenBank/DDBJ whole genome shotgun (WGS) entry which is preliminary data.</text>
</comment>
<dbReference type="GO" id="GO:0008270">
    <property type="term" value="F:zinc ion binding"/>
    <property type="evidence" value="ECO:0007669"/>
    <property type="project" value="UniProtKB-KW"/>
</dbReference>
<dbReference type="InterPro" id="IPR001214">
    <property type="entry name" value="SET_dom"/>
</dbReference>
<keyword evidence="11" id="KW-1185">Reference proteome</keyword>
<dbReference type="Pfam" id="PF01753">
    <property type="entry name" value="zf-MYND"/>
    <property type="match status" value="1"/>
</dbReference>
<keyword evidence="1 6" id="KW-0479">Metal-binding</keyword>
<dbReference type="InterPro" id="IPR053010">
    <property type="entry name" value="SET_SmydA-8"/>
</dbReference>
<dbReference type="PROSITE" id="PS50865">
    <property type="entry name" value="ZF_MYND_2"/>
    <property type="match status" value="1"/>
</dbReference>
<accession>A0A8S1DZ78</accession>
<evidence type="ECO:0000256" key="4">
    <source>
        <dbReference type="ARBA" id="ARBA00023004"/>
    </source>
</evidence>
<proteinExistence type="predicted"/>
<dbReference type="GO" id="GO:0008276">
    <property type="term" value="F:protein methyltransferase activity"/>
    <property type="evidence" value="ECO:0007669"/>
    <property type="project" value="UniProtKB-ARBA"/>
</dbReference>
<organism evidence="10 11">
    <name type="scientific">Cloeon dipterum</name>
    <dbReference type="NCBI Taxonomy" id="197152"/>
    <lineage>
        <taxon>Eukaryota</taxon>
        <taxon>Metazoa</taxon>
        <taxon>Ecdysozoa</taxon>
        <taxon>Arthropoda</taxon>
        <taxon>Hexapoda</taxon>
        <taxon>Insecta</taxon>
        <taxon>Pterygota</taxon>
        <taxon>Palaeoptera</taxon>
        <taxon>Ephemeroptera</taxon>
        <taxon>Pisciforma</taxon>
        <taxon>Baetidae</taxon>
        <taxon>Cloeon</taxon>
    </lineage>
</organism>
<evidence type="ECO:0000256" key="6">
    <source>
        <dbReference type="PROSITE-ProRule" id="PRU00433"/>
    </source>
</evidence>
<evidence type="ECO:0000256" key="5">
    <source>
        <dbReference type="PROSITE-ProRule" id="PRU00134"/>
    </source>
</evidence>
<dbReference type="OrthoDB" id="265717at2759"/>
<evidence type="ECO:0000259" key="7">
    <source>
        <dbReference type="PROSITE" id="PS50280"/>
    </source>
</evidence>
<keyword evidence="3" id="KW-0862">Zinc</keyword>
<dbReference type="PANTHER" id="PTHR46455">
    <property type="entry name" value="SET AND MYND DOMAIN CONTAINING, ARTHROPOD-SPECIFIC, MEMBER 4, ISOFORM A"/>
    <property type="match status" value="1"/>
</dbReference>
<evidence type="ECO:0000259" key="9">
    <source>
        <dbReference type="PROSITE" id="PS51007"/>
    </source>
</evidence>
<dbReference type="AlphaFoldDB" id="A0A8S1DZ78"/>
<dbReference type="GO" id="GO:0020037">
    <property type="term" value="F:heme binding"/>
    <property type="evidence" value="ECO:0007669"/>
    <property type="project" value="InterPro"/>
</dbReference>
<evidence type="ECO:0008006" key="12">
    <source>
        <dbReference type="Google" id="ProtNLM"/>
    </source>
</evidence>
<feature type="domain" description="SET" evidence="7">
    <location>
        <begin position="44"/>
        <end position="273"/>
    </location>
</feature>
<evidence type="ECO:0000313" key="10">
    <source>
        <dbReference type="EMBL" id="CAB3385479.1"/>
    </source>
</evidence>
<dbReference type="EMBL" id="CADEPI010000415">
    <property type="protein sequence ID" value="CAB3385479.1"/>
    <property type="molecule type" value="Genomic_DNA"/>
</dbReference>
<feature type="domain" description="Cytochrome c" evidence="9">
    <location>
        <begin position="62"/>
        <end position="172"/>
    </location>
</feature>
<keyword evidence="4 6" id="KW-0408">Iron</keyword>
<keyword evidence="6" id="KW-0349">Heme</keyword>
<dbReference type="InterPro" id="IPR046341">
    <property type="entry name" value="SET_dom_sf"/>
</dbReference>
<evidence type="ECO:0000313" key="11">
    <source>
        <dbReference type="Proteomes" id="UP000494165"/>
    </source>
</evidence>
<name>A0A8S1DZ78_9INSE</name>
<dbReference type="SMART" id="SM00317">
    <property type="entry name" value="SET"/>
    <property type="match status" value="1"/>
</dbReference>
<dbReference type="GO" id="GO:0008757">
    <property type="term" value="F:S-adenosylmethionine-dependent methyltransferase activity"/>
    <property type="evidence" value="ECO:0007669"/>
    <property type="project" value="UniProtKB-ARBA"/>
</dbReference>
<dbReference type="Gene3D" id="2.170.270.10">
    <property type="entry name" value="SET domain"/>
    <property type="match status" value="1"/>
</dbReference>
<dbReference type="Gene3D" id="6.10.140.2220">
    <property type="match status" value="2"/>
</dbReference>
<evidence type="ECO:0000256" key="3">
    <source>
        <dbReference type="ARBA" id="ARBA00022833"/>
    </source>
</evidence>
<dbReference type="PANTHER" id="PTHR46455:SF1">
    <property type="entry name" value="SET AND MYND DOMAIN CONTAINING, ARTHROPOD-SPECIFIC, MEMBER 2"/>
    <property type="match status" value="1"/>
</dbReference>
<protein>
    <recommendedName>
        <fullName evidence="12">MYND-type domain-containing protein</fullName>
    </recommendedName>
</protein>
<dbReference type="PROSITE" id="PS01360">
    <property type="entry name" value="ZF_MYND_1"/>
    <property type="match status" value="1"/>
</dbReference>
<dbReference type="InterPro" id="IPR009056">
    <property type="entry name" value="Cyt_c-like_dom"/>
</dbReference>
<dbReference type="PROSITE" id="PS50280">
    <property type="entry name" value="SET"/>
    <property type="match status" value="1"/>
</dbReference>
<evidence type="ECO:0000256" key="1">
    <source>
        <dbReference type="ARBA" id="ARBA00022723"/>
    </source>
</evidence>
<feature type="domain" description="MYND-type" evidence="8">
    <location>
        <begin position="7"/>
        <end position="43"/>
    </location>
</feature>
<gene>
    <name evidence="10" type="ORF">CLODIP_2_CD08485</name>
</gene>
<reference evidence="10 11" key="1">
    <citation type="submission" date="2020-04" db="EMBL/GenBank/DDBJ databases">
        <authorList>
            <person name="Alioto T."/>
            <person name="Alioto T."/>
            <person name="Gomez Garrido J."/>
        </authorList>
    </citation>
    <scope>NUCLEOTIDE SEQUENCE [LARGE SCALE GENOMIC DNA]</scope>
</reference>
<dbReference type="Proteomes" id="UP000494165">
    <property type="component" value="Unassembled WGS sequence"/>
</dbReference>